<organism evidence="2 3">
    <name type="scientific">Mycena citricolor</name>
    <dbReference type="NCBI Taxonomy" id="2018698"/>
    <lineage>
        <taxon>Eukaryota</taxon>
        <taxon>Fungi</taxon>
        <taxon>Dikarya</taxon>
        <taxon>Basidiomycota</taxon>
        <taxon>Agaricomycotina</taxon>
        <taxon>Agaricomycetes</taxon>
        <taxon>Agaricomycetidae</taxon>
        <taxon>Agaricales</taxon>
        <taxon>Marasmiineae</taxon>
        <taxon>Mycenaceae</taxon>
        <taxon>Mycena</taxon>
    </lineage>
</organism>
<feature type="compositionally biased region" description="Basic and acidic residues" evidence="1">
    <location>
        <begin position="247"/>
        <end position="280"/>
    </location>
</feature>
<gene>
    <name evidence="2" type="ORF">MYCIT1_LOCUS8767</name>
</gene>
<feature type="region of interest" description="Disordered" evidence="1">
    <location>
        <begin position="1"/>
        <end position="36"/>
    </location>
</feature>
<name>A0AAD2JX64_9AGAR</name>
<dbReference type="EMBL" id="CAVNYO010000110">
    <property type="protein sequence ID" value="CAK5266802.1"/>
    <property type="molecule type" value="Genomic_DNA"/>
</dbReference>
<feature type="compositionally biased region" description="Polar residues" evidence="1">
    <location>
        <begin position="213"/>
        <end position="230"/>
    </location>
</feature>
<keyword evidence="3" id="KW-1185">Reference proteome</keyword>
<reference evidence="2" key="1">
    <citation type="submission" date="2023-11" db="EMBL/GenBank/DDBJ databases">
        <authorList>
            <person name="De Vega J J."/>
            <person name="De Vega J J."/>
        </authorList>
    </citation>
    <scope>NUCLEOTIDE SEQUENCE</scope>
</reference>
<evidence type="ECO:0000256" key="1">
    <source>
        <dbReference type="SAM" id="MobiDB-lite"/>
    </source>
</evidence>
<dbReference type="Proteomes" id="UP001295794">
    <property type="component" value="Unassembled WGS sequence"/>
</dbReference>
<protein>
    <submittedName>
        <fullName evidence="2">Uncharacterized protein</fullName>
    </submittedName>
</protein>
<evidence type="ECO:0000313" key="2">
    <source>
        <dbReference type="EMBL" id="CAK5266802.1"/>
    </source>
</evidence>
<proteinExistence type="predicted"/>
<evidence type="ECO:0000313" key="3">
    <source>
        <dbReference type="Proteomes" id="UP001295794"/>
    </source>
</evidence>
<dbReference type="AlphaFoldDB" id="A0AAD2JX64"/>
<sequence length="315" mass="35614">MGTIRPMPREAGAFKDNPQSGERSANHPKRTLVGADIRKPWLHSIRAVHNYGSDEIRITAAGRETTIQNEPKNTPEEAQPQEPPTRMGNNDAGEPSMGGTDTADNRIQTQERTERGHTTLEGEDYRPGRSEGQPPSPLDGSHPPATEAKPQNKQATEDVRPQRIHHKRAPAKEDEIVEEELSRILQVWASEPAAETRYTKYLEVEEAREGEQASDQTDTVRPQTAPQARQPNGEDQLRMRHTGNRAHSRDTAERGPETASEKRKQRTEADAAEWKRRRETTATGLERTTKCWKNSGPFVRKLQRETGQLRRTRPR</sequence>
<accession>A0AAD2JX64</accession>
<feature type="compositionally biased region" description="Basic and acidic residues" evidence="1">
    <location>
        <begin position="197"/>
        <end position="211"/>
    </location>
</feature>
<feature type="compositionally biased region" description="Basic and acidic residues" evidence="1">
    <location>
        <begin position="109"/>
        <end position="129"/>
    </location>
</feature>
<feature type="region of interest" description="Disordered" evidence="1">
    <location>
        <begin position="50"/>
        <end position="315"/>
    </location>
</feature>
<comment type="caution">
    <text evidence="2">The sequence shown here is derived from an EMBL/GenBank/DDBJ whole genome shotgun (WGS) entry which is preliminary data.</text>
</comment>